<dbReference type="SUPFAM" id="SSF109604">
    <property type="entry name" value="HD-domain/PDEase-like"/>
    <property type="match status" value="1"/>
</dbReference>
<proteinExistence type="predicted"/>
<keyword evidence="4" id="KW-1185">Reference proteome</keyword>
<feature type="transmembrane region" description="Helical" evidence="1">
    <location>
        <begin position="246"/>
        <end position="265"/>
    </location>
</feature>
<dbReference type="InterPro" id="IPR052020">
    <property type="entry name" value="Cyclic_di-GMP/3'3'-cGAMP_PDE"/>
</dbReference>
<feature type="transmembrane region" description="Helical" evidence="1">
    <location>
        <begin position="74"/>
        <end position="95"/>
    </location>
</feature>
<dbReference type="AlphaFoldDB" id="A0A449BDI8"/>
<protein>
    <recommendedName>
        <fullName evidence="2">HD-GYP domain-containing protein</fullName>
    </recommendedName>
</protein>
<dbReference type="EMBL" id="LR215048">
    <property type="protein sequence ID" value="VEU80509.1"/>
    <property type="molecule type" value="Genomic_DNA"/>
</dbReference>
<dbReference type="PANTHER" id="PTHR45228">
    <property type="entry name" value="CYCLIC DI-GMP PHOSPHODIESTERASE TM_0186-RELATED"/>
    <property type="match status" value="1"/>
</dbReference>
<feature type="transmembrane region" description="Helical" evidence="1">
    <location>
        <begin position="49"/>
        <end position="68"/>
    </location>
</feature>
<dbReference type="Proteomes" id="UP000289841">
    <property type="component" value="Chromosome"/>
</dbReference>
<accession>A0A449BDI8</accession>
<dbReference type="RefSeq" id="WP_026390164.1">
    <property type="nucleotide sequence ID" value="NZ_LR215048.1"/>
</dbReference>
<keyword evidence="1" id="KW-0472">Membrane</keyword>
<feature type="domain" description="HD-GYP" evidence="2">
    <location>
        <begin position="242"/>
        <end position="435"/>
    </location>
</feature>
<dbReference type="OrthoDB" id="383774at2"/>
<dbReference type="STRING" id="1278311.GCA_000428705_00498"/>
<name>A0A449BDI8_HAPAX</name>
<feature type="transmembrane region" description="Helical" evidence="1">
    <location>
        <begin position="204"/>
        <end position="225"/>
    </location>
</feature>
<evidence type="ECO:0000256" key="1">
    <source>
        <dbReference type="SAM" id="Phobius"/>
    </source>
</evidence>
<gene>
    <name evidence="3" type="ORF">NCTC10138_00882</name>
</gene>
<evidence type="ECO:0000313" key="4">
    <source>
        <dbReference type="Proteomes" id="UP000289841"/>
    </source>
</evidence>
<keyword evidence="1" id="KW-1133">Transmembrane helix</keyword>
<evidence type="ECO:0000259" key="2">
    <source>
        <dbReference type="PROSITE" id="PS51832"/>
    </source>
</evidence>
<dbReference type="CDD" id="cd00077">
    <property type="entry name" value="HDc"/>
    <property type="match status" value="1"/>
</dbReference>
<organism evidence="3 4">
    <name type="scientific">Haploplasma axanthum</name>
    <name type="common">Acholeplasma axanthum</name>
    <dbReference type="NCBI Taxonomy" id="29552"/>
    <lineage>
        <taxon>Bacteria</taxon>
        <taxon>Bacillati</taxon>
        <taxon>Mycoplasmatota</taxon>
        <taxon>Mollicutes</taxon>
        <taxon>Acholeplasmatales</taxon>
        <taxon>Acholeplasmataceae</taxon>
        <taxon>Haploplasma</taxon>
    </lineage>
</organism>
<dbReference type="Gene3D" id="1.10.3210.10">
    <property type="entry name" value="Hypothetical protein af1432"/>
    <property type="match status" value="1"/>
</dbReference>
<feature type="transmembrane region" description="Helical" evidence="1">
    <location>
        <begin position="131"/>
        <end position="151"/>
    </location>
</feature>
<dbReference type="PANTHER" id="PTHR45228:SF4">
    <property type="entry name" value="LIPOPROTEIN"/>
    <property type="match status" value="1"/>
</dbReference>
<feature type="transmembrane region" description="Helical" evidence="1">
    <location>
        <begin position="107"/>
        <end position="125"/>
    </location>
</feature>
<dbReference type="PROSITE" id="PS51832">
    <property type="entry name" value="HD_GYP"/>
    <property type="match status" value="1"/>
</dbReference>
<reference evidence="3 4" key="1">
    <citation type="submission" date="2019-01" db="EMBL/GenBank/DDBJ databases">
        <authorList>
            <consortium name="Pathogen Informatics"/>
        </authorList>
    </citation>
    <scope>NUCLEOTIDE SEQUENCE [LARGE SCALE GENOMIC DNA]</scope>
    <source>
        <strain evidence="3 4">NCTC10138</strain>
    </source>
</reference>
<feature type="transmembrane region" description="Helical" evidence="1">
    <location>
        <begin position="163"/>
        <end position="180"/>
    </location>
</feature>
<dbReference type="KEGG" id="aaxa:NCTC10138_00882"/>
<evidence type="ECO:0000313" key="3">
    <source>
        <dbReference type="EMBL" id="VEU80509.1"/>
    </source>
</evidence>
<keyword evidence="1" id="KW-0812">Transmembrane</keyword>
<sequence length="435" mass="50609">MEEKKKVKDNKIKKLGNALFAKFFGFEEGIDITDDVAVLNRRNVVIKNIIFISGLFYSLLLLILSISTKQRTDWAITVISFPVTYLINKLLKALINMDRKDKTKQLIAAYIASFYIFLSSVLIYARLYSSGIFETVSYILIYYAIVVISLYQDKKLLSTAFSYLFVLVTVIHFTWTYQITTRTQGLSVLDFLKDFVGTNEFGDLILRSLVFALFYLVVYVIVSIGQYMQEERKKELIKRRQVQKDFSSIVGNLFQAVFINAYINVNQEHAYQVQKVSEKIASFVGMNEADIKNLSEYAIIHYRYSEIKDFDISATTYDEAEYEQLKAKTTLGADIVKRMELSQNCEAIVRSHVENTISDEKMRAIMNTQPDLQSQIILLADIYVTLRSFNTYKRPYTHAMSISLFEHQMSNYFRIELKDRFLKFADEVEELYNNF</sequence>
<dbReference type="InterPro" id="IPR037522">
    <property type="entry name" value="HD_GYP_dom"/>
</dbReference>
<dbReference type="InterPro" id="IPR003607">
    <property type="entry name" value="HD/PDEase_dom"/>
</dbReference>